<name>A0A6A8LTI6_9LACO</name>
<dbReference type="GO" id="GO:0005829">
    <property type="term" value="C:cytosol"/>
    <property type="evidence" value="ECO:0007669"/>
    <property type="project" value="TreeGrafter"/>
</dbReference>
<evidence type="ECO:0000256" key="3">
    <source>
        <dbReference type="ARBA" id="ARBA00013080"/>
    </source>
</evidence>
<evidence type="ECO:0000256" key="2">
    <source>
        <dbReference type="ARBA" id="ARBA00010219"/>
    </source>
</evidence>
<dbReference type="Pfam" id="PF01678">
    <property type="entry name" value="DAP_epimerase"/>
    <property type="match status" value="1"/>
</dbReference>
<sequence length="107" mass="11766">MEMLKVHGSGNDFFILDEDNLEEPLTEEELIQLAQKVCDRNTGLHGGADGVLYVQAGHEGTDGRMRVINADGSEASMCGNGIRTVARYLSEKKNLAEFKIQTMHADL</sequence>
<evidence type="ECO:0000313" key="9">
    <source>
        <dbReference type="EMBL" id="MSE06523.1"/>
    </source>
</evidence>
<protein>
    <recommendedName>
        <fullName evidence="3">diaminopimelate epimerase</fullName>
        <ecNumber evidence="3">5.1.1.7</ecNumber>
    </recommendedName>
</protein>
<dbReference type="InterPro" id="IPR018510">
    <property type="entry name" value="DAP_epimerase_AS"/>
</dbReference>
<dbReference type="PROSITE" id="PS01326">
    <property type="entry name" value="DAP_EPIMERASE"/>
    <property type="match status" value="1"/>
</dbReference>
<evidence type="ECO:0000256" key="5">
    <source>
        <dbReference type="ARBA" id="ARBA00023154"/>
    </source>
</evidence>
<dbReference type="EC" id="5.1.1.7" evidence="3"/>
<evidence type="ECO:0000313" key="10">
    <source>
        <dbReference type="Proteomes" id="UP000437575"/>
    </source>
</evidence>
<organism evidence="9 10">
    <name type="scientific">Ligilactobacillus salivarius</name>
    <dbReference type="NCBI Taxonomy" id="1624"/>
    <lineage>
        <taxon>Bacteria</taxon>
        <taxon>Bacillati</taxon>
        <taxon>Bacillota</taxon>
        <taxon>Bacilli</taxon>
        <taxon>Lactobacillales</taxon>
        <taxon>Lactobacillaceae</taxon>
        <taxon>Ligilactobacillus</taxon>
    </lineage>
</organism>
<accession>A0A6A8LTI6</accession>
<dbReference type="Proteomes" id="UP000437575">
    <property type="component" value="Unassembled WGS sequence"/>
</dbReference>
<dbReference type="EMBL" id="WKKZ01001020">
    <property type="protein sequence ID" value="MSE06523.1"/>
    <property type="molecule type" value="Genomic_DNA"/>
</dbReference>
<evidence type="ECO:0000256" key="4">
    <source>
        <dbReference type="ARBA" id="ARBA00022605"/>
    </source>
</evidence>
<evidence type="ECO:0000256" key="7">
    <source>
        <dbReference type="ARBA" id="ARBA00051712"/>
    </source>
</evidence>
<dbReference type="PANTHER" id="PTHR31689">
    <property type="entry name" value="DIAMINOPIMELATE EPIMERASE, CHLOROPLASTIC"/>
    <property type="match status" value="1"/>
</dbReference>
<dbReference type="Gene3D" id="3.10.310.10">
    <property type="entry name" value="Diaminopimelate Epimerase, Chain A, domain 1"/>
    <property type="match status" value="1"/>
</dbReference>
<gene>
    <name evidence="9" type="ORF">GKC34_12420</name>
</gene>
<dbReference type="PANTHER" id="PTHR31689:SF0">
    <property type="entry name" value="DIAMINOPIMELATE EPIMERASE"/>
    <property type="match status" value="1"/>
</dbReference>
<evidence type="ECO:0000256" key="6">
    <source>
        <dbReference type="ARBA" id="ARBA00023235"/>
    </source>
</evidence>
<comment type="caution">
    <text evidence="9">The sequence shown here is derived from an EMBL/GenBank/DDBJ whole genome shotgun (WGS) entry which is preliminary data.</text>
</comment>
<keyword evidence="4" id="KW-0028">Amino-acid biosynthesis</keyword>
<dbReference type="InterPro" id="IPR001653">
    <property type="entry name" value="DAP_epimerase_DapF"/>
</dbReference>
<dbReference type="UniPathway" id="UPA00034">
    <property type="reaction ID" value="UER00025"/>
</dbReference>
<keyword evidence="5" id="KW-0457">Lysine biosynthesis</keyword>
<comment type="pathway">
    <text evidence="1">Amino-acid biosynthesis; L-lysine biosynthesis via DAP pathway; DL-2,6-diaminopimelate from LL-2,6-diaminopimelate: step 1/1.</text>
</comment>
<proteinExistence type="inferred from homology"/>
<feature type="non-terminal residue" evidence="9">
    <location>
        <position position="107"/>
    </location>
</feature>
<reference evidence="9 10" key="1">
    <citation type="submission" date="2019-11" db="EMBL/GenBank/DDBJ databases">
        <title>Draft Genome Sequence of Plant Growth-Promoting Rhizosphere-Associated Bacteria.</title>
        <authorList>
            <person name="Vasilyev I.Y."/>
            <person name="Radchenko V."/>
            <person name="Ilnitskaya E.V."/>
        </authorList>
    </citation>
    <scope>NUCLEOTIDE SEQUENCE [LARGE SCALE GENOMIC DNA]</scope>
    <source>
        <strain evidence="9 10">VRA_1sq_f</strain>
    </source>
</reference>
<evidence type="ECO:0000256" key="1">
    <source>
        <dbReference type="ARBA" id="ARBA00005196"/>
    </source>
</evidence>
<dbReference type="AlphaFoldDB" id="A0A6A8LTI6"/>
<evidence type="ECO:0000256" key="8">
    <source>
        <dbReference type="PROSITE-ProRule" id="PRU10125"/>
    </source>
</evidence>
<keyword evidence="6" id="KW-0413">Isomerase</keyword>
<dbReference type="GO" id="GO:0009089">
    <property type="term" value="P:lysine biosynthetic process via diaminopimelate"/>
    <property type="evidence" value="ECO:0007669"/>
    <property type="project" value="UniProtKB-UniPathway"/>
</dbReference>
<comment type="similarity">
    <text evidence="2">Belongs to the diaminopimelate epimerase family.</text>
</comment>
<feature type="active site" evidence="8">
    <location>
        <position position="78"/>
    </location>
</feature>
<dbReference type="SUPFAM" id="SSF54506">
    <property type="entry name" value="Diaminopimelate epimerase-like"/>
    <property type="match status" value="1"/>
</dbReference>
<dbReference type="GO" id="GO:0008837">
    <property type="term" value="F:diaminopimelate epimerase activity"/>
    <property type="evidence" value="ECO:0007669"/>
    <property type="project" value="UniProtKB-EC"/>
</dbReference>
<comment type="catalytic activity">
    <reaction evidence="7">
        <text>(2S,6S)-2,6-diaminopimelate = meso-2,6-diaminopimelate</text>
        <dbReference type="Rhea" id="RHEA:15393"/>
        <dbReference type="ChEBI" id="CHEBI:57609"/>
        <dbReference type="ChEBI" id="CHEBI:57791"/>
        <dbReference type="EC" id="5.1.1.7"/>
    </reaction>
</comment>